<evidence type="ECO:0000256" key="1">
    <source>
        <dbReference type="SAM" id="MobiDB-lite"/>
    </source>
</evidence>
<organism evidence="2 3">
    <name type="scientific">Capsicum baccatum</name>
    <name type="common">Peruvian pepper</name>
    <dbReference type="NCBI Taxonomy" id="33114"/>
    <lineage>
        <taxon>Eukaryota</taxon>
        <taxon>Viridiplantae</taxon>
        <taxon>Streptophyta</taxon>
        <taxon>Embryophyta</taxon>
        <taxon>Tracheophyta</taxon>
        <taxon>Spermatophyta</taxon>
        <taxon>Magnoliopsida</taxon>
        <taxon>eudicotyledons</taxon>
        <taxon>Gunneridae</taxon>
        <taxon>Pentapetalae</taxon>
        <taxon>asterids</taxon>
        <taxon>lamiids</taxon>
        <taxon>Solanales</taxon>
        <taxon>Solanaceae</taxon>
        <taxon>Solanoideae</taxon>
        <taxon>Capsiceae</taxon>
        <taxon>Capsicum</taxon>
    </lineage>
</organism>
<feature type="region of interest" description="Disordered" evidence="1">
    <location>
        <begin position="110"/>
        <end position="131"/>
    </location>
</feature>
<feature type="region of interest" description="Disordered" evidence="1">
    <location>
        <begin position="188"/>
        <end position="214"/>
    </location>
</feature>
<dbReference type="PANTHER" id="PTHR33022">
    <property type="entry name" value="DUF1985 DOMAIN-CONTAINING PROTEIN"/>
    <property type="match status" value="1"/>
</dbReference>
<feature type="compositionally biased region" description="Basic and acidic residues" evidence="1">
    <location>
        <begin position="118"/>
        <end position="131"/>
    </location>
</feature>
<comment type="caution">
    <text evidence="2">The sequence shown here is derived from an EMBL/GenBank/DDBJ whole genome shotgun (WGS) entry which is preliminary data.</text>
</comment>
<dbReference type="OrthoDB" id="1680482at2759"/>
<accession>A0A2G2WIK7</accession>
<evidence type="ECO:0000313" key="3">
    <source>
        <dbReference type="Proteomes" id="UP000224567"/>
    </source>
</evidence>
<keyword evidence="3" id="KW-1185">Reference proteome</keyword>
<feature type="compositionally biased region" description="Polar residues" evidence="1">
    <location>
        <begin position="199"/>
        <end position="208"/>
    </location>
</feature>
<sequence length="214" mass="23202">MPFFLTLRSVQILSDPKVIDGIKMKLFGATTITRKIILEGGFVAVDDCSRSGSGNAAAIGANDAPLTVFETTSHYDYDHSGCTDFSSNFSTSSECSACKLEATAEDHNITVDNPSTASKEEEKIEPVSSGERKNYPFEGNCSPFAAAYAEYLSDGLQVPNDGLDAGLLRKRYVALLWKYGEVKAQNSYASDIKDPQLPKPNSVTSNEEQPVHID</sequence>
<evidence type="ECO:0000313" key="2">
    <source>
        <dbReference type="EMBL" id="PHT45071.1"/>
    </source>
</evidence>
<reference evidence="2 3" key="1">
    <citation type="journal article" date="2017" name="Genome Biol.">
        <title>New reference genome sequences of hot pepper reveal the massive evolution of plant disease-resistance genes by retroduplication.</title>
        <authorList>
            <person name="Kim S."/>
            <person name="Park J."/>
            <person name="Yeom S.I."/>
            <person name="Kim Y.M."/>
            <person name="Seo E."/>
            <person name="Kim K.T."/>
            <person name="Kim M.S."/>
            <person name="Lee J.M."/>
            <person name="Cheong K."/>
            <person name="Shin H.S."/>
            <person name="Kim S.B."/>
            <person name="Han K."/>
            <person name="Lee J."/>
            <person name="Park M."/>
            <person name="Lee H.A."/>
            <person name="Lee H.Y."/>
            <person name="Lee Y."/>
            <person name="Oh S."/>
            <person name="Lee J.H."/>
            <person name="Choi E."/>
            <person name="Choi E."/>
            <person name="Lee S.E."/>
            <person name="Jeon J."/>
            <person name="Kim H."/>
            <person name="Choi G."/>
            <person name="Song H."/>
            <person name="Lee J."/>
            <person name="Lee S.C."/>
            <person name="Kwon J.K."/>
            <person name="Lee H.Y."/>
            <person name="Koo N."/>
            <person name="Hong Y."/>
            <person name="Kim R.W."/>
            <person name="Kang W.H."/>
            <person name="Huh J.H."/>
            <person name="Kang B.C."/>
            <person name="Yang T.J."/>
            <person name="Lee Y.H."/>
            <person name="Bennetzen J.L."/>
            <person name="Choi D."/>
        </authorList>
    </citation>
    <scope>NUCLEOTIDE SEQUENCE [LARGE SCALE GENOMIC DNA]</scope>
    <source>
        <strain evidence="3">cv. PBC81</strain>
    </source>
</reference>
<protein>
    <submittedName>
        <fullName evidence="2">Uncharacterized protein</fullName>
    </submittedName>
</protein>
<name>A0A2G2WIK7_CAPBA</name>
<dbReference type="Proteomes" id="UP000224567">
    <property type="component" value="Unassembled WGS sequence"/>
</dbReference>
<dbReference type="AlphaFoldDB" id="A0A2G2WIK7"/>
<dbReference type="PANTHER" id="PTHR33022:SF13">
    <property type="entry name" value="UBIQUITIN-LIKE PROTEASE FAMILY PROFILE DOMAIN-CONTAINING PROTEIN"/>
    <property type="match status" value="1"/>
</dbReference>
<gene>
    <name evidence="2" type="ORF">CQW23_14229</name>
</gene>
<dbReference type="EMBL" id="MLFT02000006">
    <property type="protein sequence ID" value="PHT45071.1"/>
    <property type="molecule type" value="Genomic_DNA"/>
</dbReference>
<reference evidence="3" key="2">
    <citation type="journal article" date="2017" name="J. Anim. Genet.">
        <title>Multiple reference genome sequences of hot pepper reveal the massive evolution of plant disease resistance genes by retroduplication.</title>
        <authorList>
            <person name="Kim S."/>
            <person name="Park J."/>
            <person name="Yeom S.-I."/>
            <person name="Kim Y.-M."/>
            <person name="Seo E."/>
            <person name="Kim K.-T."/>
            <person name="Kim M.-S."/>
            <person name="Lee J.M."/>
            <person name="Cheong K."/>
            <person name="Shin H.-S."/>
            <person name="Kim S.-B."/>
            <person name="Han K."/>
            <person name="Lee J."/>
            <person name="Park M."/>
            <person name="Lee H.-A."/>
            <person name="Lee H.-Y."/>
            <person name="Lee Y."/>
            <person name="Oh S."/>
            <person name="Lee J.H."/>
            <person name="Choi E."/>
            <person name="Choi E."/>
            <person name="Lee S.E."/>
            <person name="Jeon J."/>
            <person name="Kim H."/>
            <person name="Choi G."/>
            <person name="Song H."/>
            <person name="Lee J."/>
            <person name="Lee S.-C."/>
            <person name="Kwon J.-K."/>
            <person name="Lee H.-Y."/>
            <person name="Koo N."/>
            <person name="Hong Y."/>
            <person name="Kim R.W."/>
            <person name="Kang W.-H."/>
            <person name="Huh J.H."/>
            <person name="Kang B.-C."/>
            <person name="Yang T.-J."/>
            <person name="Lee Y.-H."/>
            <person name="Bennetzen J.L."/>
            <person name="Choi D."/>
        </authorList>
    </citation>
    <scope>NUCLEOTIDE SEQUENCE [LARGE SCALE GENOMIC DNA]</scope>
    <source>
        <strain evidence="3">cv. PBC81</strain>
    </source>
</reference>
<proteinExistence type="predicted"/>